<dbReference type="EMBL" id="GBXM01080307">
    <property type="protein sequence ID" value="JAH28270.1"/>
    <property type="molecule type" value="Transcribed_RNA"/>
</dbReference>
<organism evidence="1">
    <name type="scientific">Anguilla anguilla</name>
    <name type="common">European freshwater eel</name>
    <name type="synonym">Muraena anguilla</name>
    <dbReference type="NCBI Taxonomy" id="7936"/>
    <lineage>
        <taxon>Eukaryota</taxon>
        <taxon>Metazoa</taxon>
        <taxon>Chordata</taxon>
        <taxon>Craniata</taxon>
        <taxon>Vertebrata</taxon>
        <taxon>Euteleostomi</taxon>
        <taxon>Actinopterygii</taxon>
        <taxon>Neopterygii</taxon>
        <taxon>Teleostei</taxon>
        <taxon>Anguilliformes</taxon>
        <taxon>Anguillidae</taxon>
        <taxon>Anguilla</taxon>
    </lineage>
</organism>
<evidence type="ECO:0000313" key="1">
    <source>
        <dbReference type="EMBL" id="JAH28270.1"/>
    </source>
</evidence>
<reference evidence="1" key="1">
    <citation type="submission" date="2014-11" db="EMBL/GenBank/DDBJ databases">
        <authorList>
            <person name="Amaro Gonzalez C."/>
        </authorList>
    </citation>
    <scope>NUCLEOTIDE SEQUENCE</scope>
</reference>
<dbReference type="AlphaFoldDB" id="A0A0E9RIK5"/>
<reference evidence="1" key="2">
    <citation type="journal article" date="2015" name="Fish Shellfish Immunol.">
        <title>Early steps in the European eel (Anguilla anguilla)-Vibrio vulnificus interaction in the gills: Role of the RtxA13 toxin.</title>
        <authorList>
            <person name="Callol A."/>
            <person name="Pajuelo D."/>
            <person name="Ebbesson L."/>
            <person name="Teles M."/>
            <person name="MacKenzie S."/>
            <person name="Amaro C."/>
        </authorList>
    </citation>
    <scope>NUCLEOTIDE SEQUENCE</scope>
</reference>
<name>A0A0E9RIK5_ANGAN</name>
<accession>A0A0E9RIK5</accession>
<protein>
    <submittedName>
        <fullName evidence="1">Uncharacterized protein</fullName>
    </submittedName>
</protein>
<sequence>MTDSHYDLIGLSKVKTVTITI</sequence>
<proteinExistence type="predicted"/>